<gene>
    <name evidence="1" type="ORF">E2C01_065216</name>
</gene>
<sequence length="105" mass="11210">MGRVMGVGDHDGCLDCLVGWEWGLEDARGAGTGRAVGGWVGGRVWEVVIRESKSYVHPDTEVSATTCQSASPKAWLSRRWQGSPGSAPLLAVRGVWRCRAAATGR</sequence>
<keyword evidence="2" id="KW-1185">Reference proteome</keyword>
<dbReference type="EMBL" id="VSRR010032015">
    <property type="protein sequence ID" value="MPC70951.1"/>
    <property type="molecule type" value="Genomic_DNA"/>
</dbReference>
<reference evidence="1 2" key="1">
    <citation type="submission" date="2019-05" db="EMBL/GenBank/DDBJ databases">
        <title>Another draft genome of Portunus trituberculatus and its Hox gene families provides insights of decapod evolution.</title>
        <authorList>
            <person name="Jeong J.-H."/>
            <person name="Song I."/>
            <person name="Kim S."/>
            <person name="Choi T."/>
            <person name="Kim D."/>
            <person name="Ryu S."/>
            <person name="Kim W."/>
        </authorList>
    </citation>
    <scope>NUCLEOTIDE SEQUENCE [LARGE SCALE GENOMIC DNA]</scope>
    <source>
        <tissue evidence="1">Muscle</tissue>
    </source>
</reference>
<dbReference type="Proteomes" id="UP000324222">
    <property type="component" value="Unassembled WGS sequence"/>
</dbReference>
<accession>A0A5B7HDX3</accession>
<evidence type="ECO:0000313" key="1">
    <source>
        <dbReference type="EMBL" id="MPC70951.1"/>
    </source>
</evidence>
<comment type="caution">
    <text evidence="1">The sequence shown here is derived from an EMBL/GenBank/DDBJ whole genome shotgun (WGS) entry which is preliminary data.</text>
</comment>
<name>A0A5B7HDX3_PORTR</name>
<protein>
    <submittedName>
        <fullName evidence="1">Uncharacterized protein</fullName>
    </submittedName>
</protein>
<organism evidence="1 2">
    <name type="scientific">Portunus trituberculatus</name>
    <name type="common">Swimming crab</name>
    <name type="synonym">Neptunus trituberculatus</name>
    <dbReference type="NCBI Taxonomy" id="210409"/>
    <lineage>
        <taxon>Eukaryota</taxon>
        <taxon>Metazoa</taxon>
        <taxon>Ecdysozoa</taxon>
        <taxon>Arthropoda</taxon>
        <taxon>Crustacea</taxon>
        <taxon>Multicrustacea</taxon>
        <taxon>Malacostraca</taxon>
        <taxon>Eumalacostraca</taxon>
        <taxon>Eucarida</taxon>
        <taxon>Decapoda</taxon>
        <taxon>Pleocyemata</taxon>
        <taxon>Brachyura</taxon>
        <taxon>Eubrachyura</taxon>
        <taxon>Portunoidea</taxon>
        <taxon>Portunidae</taxon>
        <taxon>Portuninae</taxon>
        <taxon>Portunus</taxon>
    </lineage>
</organism>
<evidence type="ECO:0000313" key="2">
    <source>
        <dbReference type="Proteomes" id="UP000324222"/>
    </source>
</evidence>
<dbReference type="AlphaFoldDB" id="A0A5B7HDX3"/>
<proteinExistence type="predicted"/>